<dbReference type="InterPro" id="IPR035976">
    <property type="entry name" value="Sushi/SCR/CCP_sf"/>
</dbReference>
<accession>A0A8C0SQH5</accession>
<evidence type="ECO:0000313" key="6">
    <source>
        <dbReference type="Ensembl" id="ENSCAFP00040024511.1"/>
    </source>
</evidence>
<feature type="domain" description="Sushi" evidence="5">
    <location>
        <begin position="193"/>
        <end position="255"/>
    </location>
</feature>
<feature type="region of interest" description="Disordered" evidence="4">
    <location>
        <begin position="245"/>
        <end position="329"/>
    </location>
</feature>
<dbReference type="SMART" id="SM00032">
    <property type="entry name" value="CCP"/>
    <property type="match status" value="3"/>
</dbReference>
<dbReference type="PANTHER" id="PTHR45656:SF15">
    <property type="entry name" value="SUSHI DOMAIN-CONTAINING PROTEIN"/>
    <property type="match status" value="1"/>
</dbReference>
<reference evidence="6" key="2">
    <citation type="submission" date="2025-08" db="UniProtKB">
        <authorList>
            <consortium name="Ensembl"/>
        </authorList>
    </citation>
    <scope>IDENTIFICATION</scope>
</reference>
<comment type="caution">
    <text evidence="3">Lacks conserved residue(s) required for the propagation of feature annotation.</text>
</comment>
<evidence type="ECO:0000256" key="2">
    <source>
        <dbReference type="ARBA" id="ARBA00023157"/>
    </source>
</evidence>
<organism evidence="6 7">
    <name type="scientific">Canis lupus familiaris</name>
    <name type="common">Dog</name>
    <name type="synonym">Canis familiaris</name>
    <dbReference type="NCBI Taxonomy" id="9615"/>
    <lineage>
        <taxon>Eukaryota</taxon>
        <taxon>Metazoa</taxon>
        <taxon>Chordata</taxon>
        <taxon>Craniata</taxon>
        <taxon>Vertebrata</taxon>
        <taxon>Euteleostomi</taxon>
        <taxon>Mammalia</taxon>
        <taxon>Eutheria</taxon>
        <taxon>Laurasiatheria</taxon>
        <taxon>Carnivora</taxon>
        <taxon>Caniformia</taxon>
        <taxon>Canidae</taxon>
        <taxon>Canis</taxon>
    </lineage>
</organism>
<keyword evidence="2" id="KW-1015">Disulfide bond</keyword>
<evidence type="ECO:0000256" key="1">
    <source>
        <dbReference type="ARBA" id="ARBA00022737"/>
    </source>
</evidence>
<feature type="compositionally biased region" description="Polar residues" evidence="4">
    <location>
        <begin position="318"/>
        <end position="329"/>
    </location>
</feature>
<keyword evidence="1" id="KW-0677">Repeat</keyword>
<evidence type="ECO:0000256" key="4">
    <source>
        <dbReference type="SAM" id="MobiDB-lite"/>
    </source>
</evidence>
<feature type="domain" description="Sushi" evidence="5">
    <location>
        <begin position="85"/>
        <end position="149"/>
    </location>
</feature>
<reference evidence="6" key="1">
    <citation type="submission" date="2018-10" db="EMBL/GenBank/DDBJ databases">
        <title>De novo assembly of a Great Dane genome.</title>
        <authorList>
            <person name="Kidd J.M."/>
            <person name="Pendleton A.L."/>
            <person name="Shen F."/>
            <person name="Emery S."/>
        </authorList>
    </citation>
    <scope>NUCLEOTIDE SEQUENCE [LARGE SCALE GENOMIC DNA]</scope>
    <source>
        <strain evidence="6">Great Dane</strain>
    </source>
</reference>
<evidence type="ECO:0000256" key="3">
    <source>
        <dbReference type="PROSITE-ProRule" id="PRU00302"/>
    </source>
</evidence>
<dbReference type="SUPFAM" id="SSF57535">
    <property type="entry name" value="Complement control module/SCR domain"/>
    <property type="match status" value="4"/>
</dbReference>
<protein>
    <recommendedName>
        <fullName evidence="5">Sushi domain-containing protein</fullName>
    </recommendedName>
</protein>
<dbReference type="Ensembl" id="ENSCAFT00040028217.1">
    <property type="protein sequence ID" value="ENSCAFP00040024511.1"/>
    <property type="gene ID" value="ENSCAFG00040015288.1"/>
</dbReference>
<feature type="compositionally biased region" description="Polar residues" evidence="4">
    <location>
        <begin position="284"/>
        <end position="309"/>
    </location>
</feature>
<proteinExistence type="predicted"/>
<dbReference type="CDD" id="cd00033">
    <property type="entry name" value="CCP"/>
    <property type="match status" value="3"/>
</dbReference>
<dbReference type="InterPro" id="IPR051277">
    <property type="entry name" value="SEZ6_CSMD_C4BPB_Regulators"/>
</dbReference>
<dbReference type="Gene3D" id="2.10.70.10">
    <property type="entry name" value="Complement Module, domain 1"/>
    <property type="match status" value="3"/>
</dbReference>
<dbReference type="PANTHER" id="PTHR45656">
    <property type="entry name" value="PROTEIN CBR-CLEC-78"/>
    <property type="match status" value="1"/>
</dbReference>
<dbReference type="Proteomes" id="UP000694542">
    <property type="component" value="Chromosome 7"/>
</dbReference>
<evidence type="ECO:0000259" key="5">
    <source>
        <dbReference type="PROSITE" id="PS50923"/>
    </source>
</evidence>
<sequence>HPHPLPTSPSITPGSFPRVRSLSCNCTFPPVVPNAQPILGDRDSFPENITVTYKCNEGFVKVPGKSDSVICLDSKWSQVAEFCNRSCDVPTRLLFATLKKSFSQQNYFPEGSVVEYECRPGYRRDYSLSEKLTCLKNFKWSKPDEFCKSEYNFRVFLIIWYLGKQLVGAISSYCVLADNSVEWSDPLPECQEIFCPDPPEISNGLIYDPQKTYVYLQSVKYKCKIGFTLIGENSIYCTVKDDQGEWSGPPPECRVNVSSTKAPSTQKPNTVSSSATEALPTPQKPNTVNVSATKVPSTPQKRTTGNDSATTKKSSTSNALFTKTPSAAQNPIMANASATQAIPATHKSTTTKASFTQRLPATQKTCMCNIDSLVCDASYHGLADLSEEELRRKCTQVCRIFLVS</sequence>
<keyword evidence="3" id="KW-0768">Sushi</keyword>
<name>A0A8C0SQH5_CANLF</name>
<evidence type="ECO:0000313" key="7">
    <source>
        <dbReference type="Proteomes" id="UP000694542"/>
    </source>
</evidence>
<feature type="compositionally biased region" description="Polar residues" evidence="4">
    <location>
        <begin position="256"/>
        <end position="276"/>
    </location>
</feature>
<dbReference type="InterPro" id="IPR000436">
    <property type="entry name" value="Sushi_SCR_CCP_dom"/>
</dbReference>
<dbReference type="PROSITE" id="PS50923">
    <property type="entry name" value="SUSHI"/>
    <property type="match status" value="2"/>
</dbReference>
<dbReference type="Pfam" id="PF00084">
    <property type="entry name" value="Sushi"/>
    <property type="match status" value="3"/>
</dbReference>
<dbReference type="AlphaFoldDB" id="A0A8C0SQH5"/>